<dbReference type="Gene3D" id="2.30.30.40">
    <property type="entry name" value="SH3 Domains"/>
    <property type="match status" value="1"/>
</dbReference>
<comment type="caution">
    <text evidence="4">The sequence shown here is derived from an EMBL/GenBank/DDBJ whole genome shotgun (WGS) entry which is preliminary data.</text>
</comment>
<dbReference type="Pfam" id="PF08239">
    <property type="entry name" value="SH3_3"/>
    <property type="match status" value="1"/>
</dbReference>
<dbReference type="SUPFAM" id="SSF52096">
    <property type="entry name" value="ClpP/crotonase"/>
    <property type="match status" value="1"/>
</dbReference>
<feature type="chain" id="PRO_5017953729" description="SH3b domain-containing protein" evidence="2">
    <location>
        <begin position="24"/>
        <end position="388"/>
    </location>
</feature>
<dbReference type="RefSeq" id="WP_123169724.1">
    <property type="nucleotide sequence ID" value="NZ_QKOD01000011.1"/>
</dbReference>
<name>A0A3M9X3S6_9HYPH</name>
<feature type="compositionally biased region" description="Pro residues" evidence="1">
    <location>
        <begin position="206"/>
        <end position="217"/>
    </location>
</feature>
<organism evidence="4 5">
    <name type="scientific">Mesorhizobium japonicum</name>
    <dbReference type="NCBI Taxonomy" id="2066070"/>
    <lineage>
        <taxon>Bacteria</taxon>
        <taxon>Pseudomonadati</taxon>
        <taxon>Pseudomonadota</taxon>
        <taxon>Alphaproteobacteria</taxon>
        <taxon>Hyphomicrobiales</taxon>
        <taxon>Phyllobacteriaceae</taxon>
        <taxon>Mesorhizobium</taxon>
    </lineage>
</organism>
<proteinExistence type="predicted"/>
<accession>A0A3M9X3S6</accession>
<evidence type="ECO:0000259" key="3">
    <source>
        <dbReference type="Pfam" id="PF08239"/>
    </source>
</evidence>
<feature type="region of interest" description="Disordered" evidence="1">
    <location>
        <begin position="196"/>
        <end position="255"/>
    </location>
</feature>
<reference evidence="4 5" key="1">
    <citation type="journal article" date="2018" name="Mol. Plant Microbe Interact.">
        <title>Taxonomically Different Co-Microsymbionts of a Relict Legume, Oxytropis popoviana, Have Complementary Sets of Symbiotic Genes and Together Increase the Efficiency of Plant Nodulation.</title>
        <authorList>
            <person name="Safronova V."/>
            <person name="Belimov A."/>
            <person name="Sazanova A."/>
            <person name="Chirak E."/>
            <person name="Verkhozina A."/>
            <person name="Kuznetsova I."/>
            <person name="Andronov E."/>
            <person name="Puhalsky J."/>
            <person name="Tikhonovich I."/>
        </authorList>
    </citation>
    <scope>NUCLEOTIDE SEQUENCE [LARGE SCALE GENOMIC DNA]</scope>
    <source>
        <strain evidence="4 5">Opo-235</strain>
    </source>
</reference>
<feature type="signal peptide" evidence="2">
    <location>
        <begin position="1"/>
        <end position="23"/>
    </location>
</feature>
<evidence type="ECO:0000313" key="5">
    <source>
        <dbReference type="Proteomes" id="UP000275436"/>
    </source>
</evidence>
<dbReference type="AlphaFoldDB" id="A0A3M9X3S6"/>
<sequence length="388" mass="42015">MYRVLRVLLYVTLSLLVAPAAHAGLQFQAGQTDAGIRYIVVSGDFAYQDDLSTFENLARSNASVAVTFQSPGGNIQKAMDLGRLIRRLGLSTIQFRAVECASACSLAFFGGVMRFAEAGSIGVHKSSFSNDISLNTKDAVSGVQQMTADIITYMIEMGVDPALLQLSLQYDSDDIRYLSKSEMMKYKIVTLEPGVQQPNADQAPSQTPPPPQAPPQPQVASLPPTPDNSSLAIPPARSGHIEHPKGSAPIKAQPDGKSVSVAVLRNGNSVTILGNSGRWYRVQSGNQLGYMHDTWVHVDQYDSGPLGEFHVQVKSFDNLAEAESYVRSSSVPLSAYLVTNGWFAITLKDTFAEPMAKSLIKEMKDRGAIPNDAYSTNGNTYVRKVCCN</sequence>
<evidence type="ECO:0000313" key="4">
    <source>
        <dbReference type="EMBL" id="RNJ42372.1"/>
    </source>
</evidence>
<feature type="domain" description="SH3b" evidence="3">
    <location>
        <begin position="248"/>
        <end position="295"/>
    </location>
</feature>
<dbReference type="EMBL" id="QKOD01000011">
    <property type="protein sequence ID" value="RNJ42372.1"/>
    <property type="molecule type" value="Genomic_DNA"/>
</dbReference>
<evidence type="ECO:0000256" key="1">
    <source>
        <dbReference type="SAM" id="MobiDB-lite"/>
    </source>
</evidence>
<dbReference type="InterPro" id="IPR029045">
    <property type="entry name" value="ClpP/crotonase-like_dom_sf"/>
</dbReference>
<dbReference type="Proteomes" id="UP000275436">
    <property type="component" value="Unassembled WGS sequence"/>
</dbReference>
<dbReference type="InterPro" id="IPR003646">
    <property type="entry name" value="SH3-like_bac-type"/>
</dbReference>
<keyword evidence="2" id="KW-0732">Signal</keyword>
<protein>
    <recommendedName>
        <fullName evidence="3">SH3b domain-containing protein</fullName>
    </recommendedName>
</protein>
<gene>
    <name evidence="4" type="ORF">DNR46_28640</name>
</gene>
<evidence type="ECO:0000256" key="2">
    <source>
        <dbReference type="SAM" id="SignalP"/>
    </source>
</evidence>
<dbReference type="Gene3D" id="3.90.226.10">
    <property type="entry name" value="2-enoyl-CoA Hydratase, Chain A, domain 1"/>
    <property type="match status" value="1"/>
</dbReference>